<dbReference type="EMBL" id="DTGT01000257">
    <property type="protein sequence ID" value="HGH61278.1"/>
    <property type="molecule type" value="Genomic_DNA"/>
</dbReference>
<evidence type="ECO:0000256" key="2">
    <source>
        <dbReference type="ARBA" id="ARBA00022723"/>
    </source>
</evidence>
<name>A0A7C4AS29_9BACT</name>
<keyword evidence="1" id="KW-0004">4Fe-4S</keyword>
<dbReference type="PANTHER" id="PTHR43177">
    <property type="entry name" value="PROTEIN NRFC"/>
    <property type="match status" value="1"/>
</dbReference>
<dbReference type="CDD" id="cd10551">
    <property type="entry name" value="PsrB"/>
    <property type="match status" value="1"/>
</dbReference>
<reference evidence="7" key="1">
    <citation type="journal article" date="2020" name="mSystems">
        <title>Genome- and Community-Level Interaction Insights into Carbon Utilization and Element Cycling Functions of Hydrothermarchaeota in Hydrothermal Sediment.</title>
        <authorList>
            <person name="Zhou Z."/>
            <person name="Liu Y."/>
            <person name="Xu W."/>
            <person name="Pan J."/>
            <person name="Luo Z.H."/>
            <person name="Li M."/>
        </authorList>
    </citation>
    <scope>NUCLEOTIDE SEQUENCE [LARGE SCALE GENOMIC DNA]</scope>
    <source>
        <strain evidence="7">SpSt-769</strain>
    </source>
</reference>
<dbReference type="GO" id="GO:0046872">
    <property type="term" value="F:metal ion binding"/>
    <property type="evidence" value="ECO:0007669"/>
    <property type="project" value="UniProtKB-KW"/>
</dbReference>
<dbReference type="InterPro" id="IPR017896">
    <property type="entry name" value="4Fe4S_Fe-S-bd"/>
</dbReference>
<dbReference type="InterPro" id="IPR017900">
    <property type="entry name" value="4Fe4S_Fe_S_CS"/>
</dbReference>
<evidence type="ECO:0000256" key="3">
    <source>
        <dbReference type="ARBA" id="ARBA00023004"/>
    </source>
</evidence>
<feature type="domain" description="4Fe-4S ferredoxin-type" evidence="6">
    <location>
        <begin position="115"/>
        <end position="144"/>
    </location>
</feature>
<protein>
    <submittedName>
        <fullName evidence="7">4Fe-4S dicluster domain-containing protein</fullName>
    </submittedName>
</protein>
<dbReference type="GO" id="GO:0051539">
    <property type="term" value="F:4 iron, 4 sulfur cluster binding"/>
    <property type="evidence" value="ECO:0007669"/>
    <property type="project" value="UniProtKB-KW"/>
</dbReference>
<sequence length="251" mass="28076">MAEKNTLDREKAPIHRVADDAKGEPERAVPAQTTRKWAMLVDQRRCIGCHSCTVACKSENNVPLGYWRSWVKGIQKGAFPHVGNLYLRRLCNQCETPPCVQVCPVQATVRREEDGVVVMYYGKCIGCGMCIAACPYDARFFNPIRNTADKCDFCLSRIDNGLKPACVEACTSGALIFGDLADPSSEISQKLATTPTCVLKPELGTKPKVYYVQADYTLQGRIHFSDRFEDEILDYRQHIPSPGADYWKKGE</sequence>
<feature type="region of interest" description="Disordered" evidence="5">
    <location>
        <begin position="1"/>
        <end position="27"/>
    </location>
</feature>
<dbReference type="Pfam" id="PF12797">
    <property type="entry name" value="Fer4_2"/>
    <property type="match status" value="1"/>
</dbReference>
<organism evidence="7">
    <name type="scientific">Desulfomonile tiedjei</name>
    <dbReference type="NCBI Taxonomy" id="2358"/>
    <lineage>
        <taxon>Bacteria</taxon>
        <taxon>Pseudomonadati</taxon>
        <taxon>Thermodesulfobacteriota</taxon>
        <taxon>Desulfomonilia</taxon>
        <taxon>Desulfomonilales</taxon>
        <taxon>Desulfomonilaceae</taxon>
        <taxon>Desulfomonile</taxon>
    </lineage>
</organism>
<dbReference type="Gene3D" id="3.30.70.20">
    <property type="match status" value="2"/>
</dbReference>
<dbReference type="Pfam" id="PF13247">
    <property type="entry name" value="Fer4_11"/>
    <property type="match status" value="1"/>
</dbReference>
<proteinExistence type="predicted"/>
<comment type="caution">
    <text evidence="7">The sequence shown here is derived from an EMBL/GenBank/DDBJ whole genome shotgun (WGS) entry which is preliminary data.</text>
</comment>
<evidence type="ECO:0000256" key="1">
    <source>
        <dbReference type="ARBA" id="ARBA00022485"/>
    </source>
</evidence>
<dbReference type="PROSITE" id="PS00198">
    <property type="entry name" value="4FE4S_FER_1"/>
    <property type="match status" value="1"/>
</dbReference>
<feature type="domain" description="4Fe-4S ferredoxin-type" evidence="6">
    <location>
        <begin position="37"/>
        <end position="66"/>
    </location>
</feature>
<evidence type="ECO:0000256" key="4">
    <source>
        <dbReference type="ARBA" id="ARBA00023014"/>
    </source>
</evidence>
<keyword evidence="2" id="KW-0479">Metal-binding</keyword>
<dbReference type="PANTHER" id="PTHR43177:SF9">
    <property type="entry name" value="PROTEIN NRFC"/>
    <property type="match status" value="1"/>
</dbReference>
<dbReference type="PROSITE" id="PS51379">
    <property type="entry name" value="4FE4S_FER_2"/>
    <property type="match status" value="2"/>
</dbReference>
<evidence type="ECO:0000256" key="5">
    <source>
        <dbReference type="SAM" id="MobiDB-lite"/>
    </source>
</evidence>
<keyword evidence="3" id="KW-0408">Iron</keyword>
<accession>A0A7C4AS29</accession>
<gene>
    <name evidence="7" type="ORF">ENV54_08275</name>
</gene>
<dbReference type="SUPFAM" id="SSF54862">
    <property type="entry name" value="4Fe-4S ferredoxins"/>
    <property type="match status" value="1"/>
</dbReference>
<keyword evidence="4" id="KW-0411">Iron-sulfur</keyword>
<dbReference type="InterPro" id="IPR050954">
    <property type="entry name" value="ET_IronSulfur_Cluster-Binding"/>
</dbReference>
<dbReference type="AlphaFoldDB" id="A0A7C4AS29"/>
<evidence type="ECO:0000313" key="7">
    <source>
        <dbReference type="EMBL" id="HGH61278.1"/>
    </source>
</evidence>
<evidence type="ECO:0000259" key="6">
    <source>
        <dbReference type="PROSITE" id="PS51379"/>
    </source>
</evidence>